<name>Q1MH25_RHIJ3</name>
<keyword evidence="2" id="KW-1185">Reference proteome</keyword>
<proteinExistence type="predicted"/>
<dbReference type="HOGENOM" id="CLU_1115070_0_0_5"/>
<reference evidence="1 2" key="1">
    <citation type="journal article" date="2006" name="Genome Biol.">
        <title>The genome of Rhizobium leguminosarum has recognizable core and accessory components.</title>
        <authorList>
            <person name="Young J.W."/>
            <person name="Crossman L.C."/>
            <person name="Johnston A.W.B."/>
            <person name="Thomson N.R."/>
            <person name="Ghazoui Z.F."/>
            <person name="Hull K.H."/>
            <person name="Wexler M."/>
            <person name="Curson A.R.J."/>
            <person name="Todd J.D."/>
            <person name="Poole P.S."/>
            <person name="Mauchline T.H."/>
            <person name="East A.K."/>
            <person name="Quail M.A."/>
            <person name="Churcher C."/>
            <person name="Arrowsmith C."/>
            <person name="Cherevach A."/>
            <person name="Chillingworth T."/>
            <person name="Clarke K."/>
            <person name="Cronin A."/>
            <person name="Davis P."/>
            <person name="Fraser A."/>
            <person name="Hance Z."/>
            <person name="Hauser H."/>
            <person name="Jagels K."/>
            <person name="Moule S."/>
            <person name="Mungall K."/>
            <person name="Norbertczak H."/>
            <person name="Rabbinowitsch E."/>
            <person name="Sanders M."/>
            <person name="Simmonds M."/>
            <person name="Whitehead S."/>
            <person name="Parkhill J."/>
        </authorList>
    </citation>
    <scope>NUCLEOTIDE SEQUENCE [LARGE SCALE GENOMIC DNA]</scope>
    <source>
        <strain evidence="2">DSM 114642 / LMG 32736 / 3841</strain>
    </source>
</reference>
<dbReference type="InterPro" id="IPR052922">
    <property type="entry name" value="Cytidylate_Kinase-2"/>
</dbReference>
<evidence type="ECO:0000313" key="2">
    <source>
        <dbReference type="Proteomes" id="UP000006575"/>
    </source>
</evidence>
<dbReference type="InterPro" id="IPR027417">
    <property type="entry name" value="P-loop_NTPase"/>
</dbReference>
<evidence type="ECO:0000313" key="1">
    <source>
        <dbReference type="EMBL" id="CAK07742.1"/>
    </source>
</evidence>
<organism evidence="1 2">
    <name type="scientific">Rhizobium johnstonii (strain DSM 114642 / LMG 32736 / 3841)</name>
    <name type="common">Rhizobium leguminosarum bv. viciae</name>
    <dbReference type="NCBI Taxonomy" id="216596"/>
    <lineage>
        <taxon>Bacteria</taxon>
        <taxon>Pseudomonadati</taxon>
        <taxon>Pseudomonadota</taxon>
        <taxon>Alphaproteobacteria</taxon>
        <taxon>Hyphomicrobiales</taxon>
        <taxon>Rhizobiaceae</taxon>
        <taxon>Rhizobium/Agrobacterium group</taxon>
        <taxon>Rhizobium</taxon>
        <taxon>Rhizobium johnstonii</taxon>
    </lineage>
</organism>
<dbReference type="PANTHER" id="PTHR37816">
    <property type="entry name" value="YALI0E33011P"/>
    <property type="match status" value="1"/>
</dbReference>
<dbReference type="AlphaFoldDB" id="Q1MH25"/>
<dbReference type="EnsemblBacteria" id="CAK07742">
    <property type="protein sequence ID" value="CAK07742"/>
    <property type="gene ID" value="RL2250"/>
</dbReference>
<sequence length="249" mass="27722">MIEPRRFSPQFSLSANLDLYSTSSSALCRGSAAPVADARDKPEHDERGMADFISSLSRGDFRSVFMGGAAMPVDGAMLRHAKRILVIGCPGGGKSVLARALSTSLDLPYISMDRDFYWLPGWRKRDRSDIDRLILEVVAQERWIMDGTGLGSFRLRLPRADLVIWLRLPRMACLLGAISRAIRYFGRSRPEMPEGCPERLTSDMVGYIWNFERRAAPKIEAALHEFGLANSTVIIRSRKAASRFTAPGA</sequence>
<dbReference type="EMBL" id="AM236080">
    <property type="protein sequence ID" value="CAK07742.1"/>
    <property type="molecule type" value="Genomic_DNA"/>
</dbReference>
<dbReference type="Gene3D" id="3.40.50.300">
    <property type="entry name" value="P-loop containing nucleotide triphosphate hydrolases"/>
    <property type="match status" value="1"/>
</dbReference>
<dbReference type="PANTHER" id="PTHR37816:SF3">
    <property type="entry name" value="MODULATES DNA TOPOLOGY"/>
    <property type="match status" value="1"/>
</dbReference>
<protein>
    <submittedName>
        <fullName evidence="1">FlaR DNA topology modulation protein</fullName>
    </submittedName>
</protein>
<accession>Q1MH25</accession>
<dbReference type="KEGG" id="rle:RL2250"/>
<dbReference type="eggNOG" id="COG0563">
    <property type="taxonomic scope" value="Bacteria"/>
</dbReference>
<dbReference type="SUPFAM" id="SSF52540">
    <property type="entry name" value="P-loop containing nucleoside triphosphate hydrolases"/>
    <property type="match status" value="1"/>
</dbReference>
<gene>
    <name evidence="1" type="primary">flaR1</name>
    <name evidence="1" type="ordered locus">RL2250</name>
</gene>
<dbReference type="Proteomes" id="UP000006575">
    <property type="component" value="Chromosome"/>
</dbReference>